<dbReference type="AlphaFoldDB" id="A0A1E3W0F4"/>
<accession>A0A1E3W0F4</accession>
<organism evidence="2 3">
    <name type="scientific">Methyloceanibacter methanicus</name>
    <dbReference type="NCBI Taxonomy" id="1774968"/>
    <lineage>
        <taxon>Bacteria</taxon>
        <taxon>Pseudomonadati</taxon>
        <taxon>Pseudomonadota</taxon>
        <taxon>Alphaproteobacteria</taxon>
        <taxon>Hyphomicrobiales</taxon>
        <taxon>Hyphomicrobiaceae</taxon>
        <taxon>Methyloceanibacter</taxon>
    </lineage>
</organism>
<dbReference type="Proteomes" id="UP000094501">
    <property type="component" value="Unassembled WGS sequence"/>
</dbReference>
<proteinExistence type="predicted"/>
<feature type="compositionally biased region" description="Basic and acidic residues" evidence="1">
    <location>
        <begin position="36"/>
        <end position="45"/>
    </location>
</feature>
<evidence type="ECO:0000256" key="1">
    <source>
        <dbReference type="SAM" id="MobiDB-lite"/>
    </source>
</evidence>
<sequence>MGDDTQGAQEEVKFKKTSGLDLRMCQGRLGPISKNTHQDDPEGRRLPRHVGLSMGSDQRLRTETPGDAFGQRFARYDLFYNVEI</sequence>
<feature type="region of interest" description="Disordered" evidence="1">
    <location>
        <begin position="29"/>
        <end position="65"/>
    </location>
</feature>
<protein>
    <submittedName>
        <fullName evidence="2">Uncharacterized protein</fullName>
    </submittedName>
</protein>
<dbReference type="EMBL" id="LPWG01000011">
    <property type="protein sequence ID" value="ODR99288.1"/>
    <property type="molecule type" value="Genomic_DNA"/>
</dbReference>
<gene>
    <name evidence="2" type="ORF">AUC68_04650</name>
</gene>
<comment type="caution">
    <text evidence="2">The sequence shown here is derived from an EMBL/GenBank/DDBJ whole genome shotgun (WGS) entry which is preliminary data.</text>
</comment>
<keyword evidence="3" id="KW-1185">Reference proteome</keyword>
<evidence type="ECO:0000313" key="2">
    <source>
        <dbReference type="EMBL" id="ODR99288.1"/>
    </source>
</evidence>
<dbReference type="STRING" id="1774968.AUC68_04650"/>
<evidence type="ECO:0000313" key="3">
    <source>
        <dbReference type="Proteomes" id="UP000094501"/>
    </source>
</evidence>
<reference evidence="2 3" key="1">
    <citation type="journal article" date="2016" name="Environ. Microbiol.">
        <title>New Methyloceanibacter diversity from North Sea sediments includes methanotroph containing solely the soluble methane monooxygenase.</title>
        <authorList>
            <person name="Vekeman B."/>
            <person name="Kerckhof F.M."/>
            <person name="Cremers G."/>
            <person name="de Vos P."/>
            <person name="Vandamme P."/>
            <person name="Boon N."/>
            <person name="Op den Camp H.J."/>
            <person name="Heylen K."/>
        </authorList>
    </citation>
    <scope>NUCLEOTIDE SEQUENCE [LARGE SCALE GENOMIC DNA]</scope>
    <source>
        <strain evidence="2 3">R-67174</strain>
    </source>
</reference>
<name>A0A1E3W0F4_9HYPH</name>